<accession>A0A6P5J727</accession>
<dbReference type="GO" id="GO:0036126">
    <property type="term" value="C:sperm flagellum"/>
    <property type="evidence" value="ECO:0007669"/>
    <property type="project" value="Ensembl"/>
</dbReference>
<dbReference type="Pfam" id="PF14825">
    <property type="entry name" value="CFAP77"/>
    <property type="match status" value="1"/>
</dbReference>
<dbReference type="PANTHER" id="PTHR28617">
    <property type="entry name" value="CILIA- AND FLAGELLA-ASSOCIATED PROTEIN 77"/>
    <property type="match status" value="1"/>
</dbReference>
<dbReference type="GO" id="GO:0030317">
    <property type="term" value="P:flagellated sperm motility"/>
    <property type="evidence" value="ECO:0007669"/>
    <property type="project" value="Ensembl"/>
</dbReference>
<dbReference type="InterPro" id="IPR029147">
    <property type="entry name" value="CFAP77"/>
</dbReference>
<dbReference type="CTD" id="389799"/>
<keyword evidence="3" id="KW-0969">Cilium</keyword>
<keyword evidence="2" id="KW-1185">Reference proteome</keyword>
<evidence type="ECO:0000256" key="1">
    <source>
        <dbReference type="SAM" id="MobiDB-lite"/>
    </source>
</evidence>
<keyword evidence="3" id="KW-0282">Flagellum</keyword>
<dbReference type="Proteomes" id="UP000515140">
    <property type="component" value="Unplaced"/>
</dbReference>
<feature type="region of interest" description="Disordered" evidence="1">
    <location>
        <begin position="1"/>
        <end position="27"/>
    </location>
</feature>
<dbReference type="GO" id="GO:0160112">
    <property type="term" value="C:axonemal B tubule inner sheath"/>
    <property type="evidence" value="ECO:0007669"/>
    <property type="project" value="Ensembl"/>
</dbReference>
<dbReference type="RefSeq" id="XP_020829203.1">
    <property type="nucleotide sequence ID" value="XM_020973544.1"/>
</dbReference>
<sequence length="288" mass="33397">MAASGVETPEAPQPKTSRWKKKKPVYRTVSQICPPPRRPLAIADLRPGMENERLGVLRDSMLQNPLILKAELGKPRERSSALPGINFNYGLYIHGLDGGVPEAIGHWNVLKQQPTSPQAMTRDFIAMNRGAVKAGLVTAKEHFLYRQLNDIRRSDQDERRYKKDQSSVPPDITYGIRARPSTPFFDLMQHKYQQLWIQEQKAAQKAIKKEKKNKVTLGRFYETRTCQLRKYKPPVKLDPLWHMPHFQKVNRHLDTFPSEKARQRAYKSHYEEFSVRQGTLRMGNYTHP</sequence>
<dbReference type="KEGG" id="pcw:110198916"/>
<evidence type="ECO:0000313" key="3">
    <source>
        <dbReference type="RefSeq" id="XP_020829203.1"/>
    </source>
</evidence>
<proteinExistence type="predicted"/>
<dbReference type="FunCoup" id="A0A6P5J727">
    <property type="interactions" value="13"/>
</dbReference>
<reference evidence="3" key="1">
    <citation type="submission" date="2025-08" db="UniProtKB">
        <authorList>
            <consortium name="RefSeq"/>
        </authorList>
    </citation>
    <scope>IDENTIFICATION</scope>
    <source>
        <tissue evidence="3">Spleen</tissue>
    </source>
</reference>
<name>A0A6P5J727_PHACI</name>
<dbReference type="AlphaFoldDB" id="A0A6P5J727"/>
<keyword evidence="3" id="KW-0966">Cell projection</keyword>
<evidence type="ECO:0000313" key="2">
    <source>
        <dbReference type="Proteomes" id="UP000515140"/>
    </source>
</evidence>
<organism evidence="2 3">
    <name type="scientific">Phascolarctos cinereus</name>
    <name type="common">Koala</name>
    <dbReference type="NCBI Taxonomy" id="38626"/>
    <lineage>
        <taxon>Eukaryota</taxon>
        <taxon>Metazoa</taxon>
        <taxon>Chordata</taxon>
        <taxon>Craniata</taxon>
        <taxon>Vertebrata</taxon>
        <taxon>Euteleostomi</taxon>
        <taxon>Mammalia</taxon>
        <taxon>Metatheria</taxon>
        <taxon>Diprotodontia</taxon>
        <taxon>Phascolarctidae</taxon>
        <taxon>Phascolarctos</taxon>
    </lineage>
</organism>
<dbReference type="PANTHER" id="PTHR28617:SF1">
    <property type="entry name" value="CILIA- AND FLAGELLA-ASSOCIATED PROTEIN 77"/>
    <property type="match status" value="1"/>
</dbReference>
<dbReference type="InParanoid" id="A0A6P5J727"/>
<dbReference type="GeneID" id="110198916"/>
<gene>
    <name evidence="3" type="primary">CFAP77</name>
</gene>
<protein>
    <submittedName>
        <fullName evidence="3">Cilia- and flagella-associated protein 77 isoform X1</fullName>
    </submittedName>
</protein>